<reference evidence="2" key="2">
    <citation type="submission" date="2021-04" db="EMBL/GenBank/DDBJ databases">
        <authorList>
            <person name="Gilroy R."/>
        </authorList>
    </citation>
    <scope>NUCLEOTIDE SEQUENCE</scope>
    <source>
        <strain evidence="2">ChiHjej12B11-24981</strain>
    </source>
</reference>
<feature type="chain" id="PRO_5039116496" evidence="1">
    <location>
        <begin position="21"/>
        <end position="736"/>
    </location>
</feature>
<dbReference type="InterPro" id="IPR011989">
    <property type="entry name" value="ARM-like"/>
</dbReference>
<protein>
    <submittedName>
        <fullName evidence="2">HEAT repeat domain-containing protein</fullName>
    </submittedName>
</protein>
<dbReference type="EMBL" id="DXCK01000103">
    <property type="protein sequence ID" value="HIZ02083.1"/>
    <property type="molecule type" value="Genomic_DNA"/>
</dbReference>
<dbReference type="InterPro" id="IPR004155">
    <property type="entry name" value="PBS_lyase_HEAT"/>
</dbReference>
<evidence type="ECO:0000313" key="3">
    <source>
        <dbReference type="Proteomes" id="UP000824023"/>
    </source>
</evidence>
<organism evidence="2 3">
    <name type="scientific">Candidatus Bacteroides merdipullorum</name>
    <dbReference type="NCBI Taxonomy" id="2838474"/>
    <lineage>
        <taxon>Bacteria</taxon>
        <taxon>Pseudomonadati</taxon>
        <taxon>Bacteroidota</taxon>
        <taxon>Bacteroidia</taxon>
        <taxon>Bacteroidales</taxon>
        <taxon>Bacteroidaceae</taxon>
        <taxon>Bacteroides</taxon>
    </lineage>
</organism>
<accession>A0A9D2A4F1</accession>
<gene>
    <name evidence="2" type="ORF">H9819_07545</name>
</gene>
<dbReference type="SUPFAM" id="SSF48371">
    <property type="entry name" value="ARM repeat"/>
    <property type="match status" value="1"/>
</dbReference>
<dbReference type="Gene3D" id="1.25.10.10">
    <property type="entry name" value="Leucine-rich Repeat Variant"/>
    <property type="match status" value="1"/>
</dbReference>
<keyword evidence="1" id="KW-0732">Signal</keyword>
<dbReference type="SMART" id="SM00567">
    <property type="entry name" value="EZ_HEAT"/>
    <property type="match status" value="3"/>
</dbReference>
<reference evidence="2" key="1">
    <citation type="journal article" date="2021" name="PeerJ">
        <title>Extensive microbial diversity within the chicken gut microbiome revealed by metagenomics and culture.</title>
        <authorList>
            <person name="Gilroy R."/>
            <person name="Ravi A."/>
            <person name="Getino M."/>
            <person name="Pursley I."/>
            <person name="Horton D.L."/>
            <person name="Alikhan N.F."/>
            <person name="Baker D."/>
            <person name="Gharbi K."/>
            <person name="Hall N."/>
            <person name="Watson M."/>
            <person name="Adriaenssens E.M."/>
            <person name="Foster-Nyarko E."/>
            <person name="Jarju S."/>
            <person name="Secka A."/>
            <person name="Antonio M."/>
            <person name="Oren A."/>
            <person name="Chaudhuri R.R."/>
            <person name="La Ragione R."/>
            <person name="Hildebrand F."/>
            <person name="Pallen M.J."/>
        </authorList>
    </citation>
    <scope>NUCLEOTIDE SEQUENCE</scope>
    <source>
        <strain evidence="2">ChiHjej12B11-24981</strain>
    </source>
</reference>
<dbReference type="Proteomes" id="UP000824023">
    <property type="component" value="Unassembled WGS sequence"/>
</dbReference>
<sequence>MKQPLSILLLALGISLQAQAQQVIRPEVKTPTTFAIVVDSTSYEQAKEALTAYKQSIEADGLGTYLLVDNWASPEDIRHWLVKLHAEKTPLEGCVLVGDIPIPMLRDAQHLTSAFKMDQKRDWKESSVPSDRYYDDFGLEFDFLKQDADQPLYFYYSLRADSKQYLSPDIYSARIKPLELEGTDKYQLLRDYLQKVVAEKRHNASNVIDYLSMGRGHGYNSEDPLAWSGEQLALREQFPKLFQPGGTVKFFEFDSEFPIKNTYLNEVQSEGLDIMLFHHHGAPDTQYLNGYENVSAAQPSIENVKRFLRSKVPSMARKKGKEAAIDYYMKSYGVPREWCEEAFDPAKQEEDSLFNLTLDIYTTDIHPLRPQARFIMFDACFNGSFYEKDYIAGAYLFNSGKTIATQGGTVNTIQDKWPDEFLGLLAAGMRIGQFNRLVCFLENHIMGDPTFHFANNALPGFDVNQALVLKEGDLKFWNKQLAKSPLPDMQALALRELAKGGQNDMPSLLEHTYFHSDHFVVRLEAMRLLALNYPEQAIKVLQAAINDSYELIRRFAAEYIEKNADPRLVPALIQAYISRNHETRLMFKIQSGLSAFEPQVLLTEIDRQTKDKIFYNATYVEQLKKQITNSAKGKQRDLNELADPTAKPSRQRLDIVVFRNHPSALAIDPLLKFIADDTRDKQLRLSAIETLGWFNENYRRQEIISGLQDLSTDDPDLQNEIKKTIRRLSPDGNTHE</sequence>
<evidence type="ECO:0000256" key="1">
    <source>
        <dbReference type="SAM" id="SignalP"/>
    </source>
</evidence>
<comment type="caution">
    <text evidence="2">The sequence shown here is derived from an EMBL/GenBank/DDBJ whole genome shotgun (WGS) entry which is preliminary data.</text>
</comment>
<dbReference type="AlphaFoldDB" id="A0A9D2A4F1"/>
<proteinExistence type="predicted"/>
<evidence type="ECO:0000313" key="2">
    <source>
        <dbReference type="EMBL" id="HIZ02083.1"/>
    </source>
</evidence>
<feature type="signal peptide" evidence="1">
    <location>
        <begin position="1"/>
        <end position="20"/>
    </location>
</feature>
<name>A0A9D2A4F1_9BACE</name>
<dbReference type="InterPro" id="IPR016024">
    <property type="entry name" value="ARM-type_fold"/>
</dbReference>